<proteinExistence type="predicted"/>
<keyword evidence="3" id="KW-1185">Reference proteome</keyword>
<sequence>MNRYRTIPGLGPQRASANTVCQKCLKKGHYSYECKAGNQDRPYVSRPSRTQQLLNPKLKPKLSSDIPNDLLESKGVADRQLAEAEARRNGTVLEESQDRGEEQKRRSLSPRRSRSRSRSHSSDSVSTISTTRSRTRSRSLSQGGDDNYMTSQRASGNTSNSPPRQRRGKRKQRSLSSSYSRSPGSSRRRVPGSHRKSRRHRTISPVDRGRPSSLRRGSHRSRSNSPSMDISQVTKHRRSLDSGNDLDDSRERHHRGQHRHRSPTPPERRGPRQANTQPRHQRKERSLSPYSKRLALTQAMNM</sequence>
<feature type="compositionally biased region" description="Basic residues" evidence="1">
    <location>
        <begin position="186"/>
        <end position="202"/>
    </location>
</feature>
<feature type="compositionally biased region" description="Basic residues" evidence="1">
    <location>
        <begin position="252"/>
        <end position="262"/>
    </location>
</feature>
<name>A0A0D1XT45_EXOME</name>
<feature type="compositionally biased region" description="Low complexity" evidence="1">
    <location>
        <begin position="174"/>
        <end position="185"/>
    </location>
</feature>
<dbReference type="OrthoDB" id="4121213at2759"/>
<feature type="compositionally biased region" description="Basic and acidic residues" evidence="1">
    <location>
        <begin position="71"/>
        <end position="88"/>
    </location>
</feature>
<gene>
    <name evidence="2" type="ORF">PV10_05867</name>
</gene>
<accession>A0A0D1XT45</accession>
<dbReference type="RefSeq" id="XP_016222890.1">
    <property type="nucleotide sequence ID" value="XM_016370597.1"/>
</dbReference>
<dbReference type="HOGENOM" id="CLU_062858_1_0_1"/>
<organism evidence="2 3">
    <name type="scientific">Exophiala mesophila</name>
    <name type="common">Black yeast-like fungus</name>
    <dbReference type="NCBI Taxonomy" id="212818"/>
    <lineage>
        <taxon>Eukaryota</taxon>
        <taxon>Fungi</taxon>
        <taxon>Dikarya</taxon>
        <taxon>Ascomycota</taxon>
        <taxon>Pezizomycotina</taxon>
        <taxon>Eurotiomycetes</taxon>
        <taxon>Chaetothyriomycetidae</taxon>
        <taxon>Chaetothyriales</taxon>
        <taxon>Herpotrichiellaceae</taxon>
        <taxon>Exophiala</taxon>
    </lineage>
</organism>
<dbReference type="Proteomes" id="UP000054302">
    <property type="component" value="Unassembled WGS sequence"/>
</dbReference>
<dbReference type="GeneID" id="27323712"/>
<reference evidence="2 3" key="1">
    <citation type="submission" date="2015-01" db="EMBL/GenBank/DDBJ databases">
        <title>The Genome Sequence of Exophiala mesophila CBS40295.</title>
        <authorList>
            <consortium name="The Broad Institute Genomics Platform"/>
            <person name="Cuomo C."/>
            <person name="de Hoog S."/>
            <person name="Gorbushina A."/>
            <person name="Stielow B."/>
            <person name="Teixiera M."/>
            <person name="Abouelleil A."/>
            <person name="Chapman S.B."/>
            <person name="Priest M."/>
            <person name="Young S.K."/>
            <person name="Wortman J."/>
            <person name="Nusbaum C."/>
            <person name="Birren B."/>
        </authorList>
    </citation>
    <scope>NUCLEOTIDE SEQUENCE [LARGE SCALE GENOMIC DNA]</scope>
    <source>
        <strain evidence="2 3">CBS 40295</strain>
    </source>
</reference>
<protein>
    <recommendedName>
        <fullName evidence="4">Zinc knuckle-domain-containing protein</fullName>
    </recommendedName>
</protein>
<evidence type="ECO:0000313" key="3">
    <source>
        <dbReference type="Proteomes" id="UP000054302"/>
    </source>
</evidence>
<dbReference type="AlphaFoldDB" id="A0A0D1XT45"/>
<feature type="compositionally biased region" description="Basic residues" evidence="1">
    <location>
        <begin position="106"/>
        <end position="119"/>
    </location>
</feature>
<dbReference type="VEuPathDB" id="FungiDB:PV10_05867"/>
<dbReference type="Pfam" id="PF13917">
    <property type="entry name" value="zf-CCHC_3"/>
    <property type="match status" value="1"/>
</dbReference>
<evidence type="ECO:0008006" key="4">
    <source>
        <dbReference type="Google" id="ProtNLM"/>
    </source>
</evidence>
<feature type="region of interest" description="Disordered" evidence="1">
    <location>
        <begin position="35"/>
        <end position="302"/>
    </location>
</feature>
<dbReference type="OMA" id="HYSYECT"/>
<evidence type="ECO:0000256" key="1">
    <source>
        <dbReference type="SAM" id="MobiDB-lite"/>
    </source>
</evidence>
<feature type="compositionally biased region" description="Low complexity" evidence="1">
    <location>
        <begin position="122"/>
        <end position="132"/>
    </location>
</feature>
<feature type="compositionally biased region" description="Basic and acidic residues" evidence="1">
    <location>
        <begin position="96"/>
        <end position="105"/>
    </location>
</feature>
<feature type="compositionally biased region" description="Basic residues" evidence="1">
    <location>
        <begin position="164"/>
        <end position="173"/>
    </location>
</feature>
<feature type="compositionally biased region" description="Polar residues" evidence="1">
    <location>
        <begin position="142"/>
        <end position="160"/>
    </location>
</feature>
<dbReference type="EMBL" id="KN847523">
    <property type="protein sequence ID" value="KIV91316.1"/>
    <property type="molecule type" value="Genomic_DNA"/>
</dbReference>
<evidence type="ECO:0000313" key="2">
    <source>
        <dbReference type="EMBL" id="KIV91316.1"/>
    </source>
</evidence>